<evidence type="ECO:0000313" key="2">
    <source>
        <dbReference type="Proteomes" id="UP001168524"/>
    </source>
</evidence>
<gene>
    <name evidence="1" type="ORF">QTA56_11295</name>
</gene>
<proteinExistence type="predicted"/>
<organism evidence="1 2">
    <name type="scientific">Acinetobacter thutiue</name>
    <dbReference type="NCBI Taxonomy" id="2998078"/>
    <lineage>
        <taxon>Bacteria</taxon>
        <taxon>Pseudomonadati</taxon>
        <taxon>Pseudomonadota</taxon>
        <taxon>Gammaproteobacteria</taxon>
        <taxon>Moraxellales</taxon>
        <taxon>Moraxellaceae</taxon>
        <taxon>Acinetobacter</taxon>
    </lineage>
</organism>
<evidence type="ECO:0000313" key="1">
    <source>
        <dbReference type="EMBL" id="MDN0014813.1"/>
    </source>
</evidence>
<dbReference type="RefSeq" id="WP_267981050.1">
    <property type="nucleotide sequence ID" value="NZ_JAPQKF010000004.1"/>
</dbReference>
<comment type="caution">
    <text evidence="1">The sequence shown here is derived from an EMBL/GenBank/DDBJ whole genome shotgun (WGS) entry which is preliminary data.</text>
</comment>
<dbReference type="Proteomes" id="UP001168524">
    <property type="component" value="Unassembled WGS sequence"/>
</dbReference>
<sequence>MSLGAIYLWEPEIFTGDLPDINDSERAAYDLYQQHRNTASEGKTLQAWIDYIAIKVTDPQYSEFFSDEIQEWMVGLQQGLKAQPRAMLELEHFDILAQGDALYRVFYEAVQASGVGFYEPYFAVWGMGLLQTPFGAVEQVLASFLKPLSTQAQTFNLEDIEPPRNIKKAEELVRLWTAQHPYAKNLKLYIYNIGHDFINPWRNIEHPELAPDEGYRSCLFIDEVKGIFYQLKMSFGKLTKSPMVSFSMDLTSHFIPKEQQEALQEKLIIRLLDQDIRTPVLNEQGYLELKYYLTGRWDNRTSIQKFFRGFDGYVSFIFAHLGNGNLKELQAWAYGDMPEGLIIQLYYKTRMMIYAVSLDQDALDQCYEQSKKEFSEEKELFYLEQNYLFYNDILKIVQEAGTALPPYQKKVI</sequence>
<keyword evidence="2" id="KW-1185">Reference proteome</keyword>
<protein>
    <submittedName>
        <fullName evidence="1">Uncharacterized protein</fullName>
    </submittedName>
</protein>
<dbReference type="EMBL" id="JAUDZE010000004">
    <property type="protein sequence ID" value="MDN0014813.1"/>
    <property type="molecule type" value="Genomic_DNA"/>
</dbReference>
<name>A0ABT7WQ78_9GAMM</name>
<reference evidence="1" key="1">
    <citation type="submission" date="2023-06" db="EMBL/GenBank/DDBJ databases">
        <title>Two novel species of Acinetobacter isolated from motorbike repairing workshop in Vietnam.</title>
        <authorList>
            <person name="Le N.T.T."/>
        </authorList>
    </citation>
    <scope>NUCLEOTIDE SEQUENCE</scope>
    <source>
        <strain evidence="1">VNH17</strain>
    </source>
</reference>
<accession>A0ABT7WQ78</accession>